<dbReference type="InterPro" id="IPR016130">
    <property type="entry name" value="Tyr_Pase_AS"/>
</dbReference>
<dbReference type="Pfam" id="PF06602">
    <property type="entry name" value="Myotub-related"/>
    <property type="match status" value="1"/>
</dbReference>
<feature type="binding site" evidence="3">
    <location>
        <begin position="1074"/>
        <end position="1075"/>
    </location>
    <ligand>
        <name>substrate</name>
    </ligand>
</feature>
<feature type="compositionally biased region" description="Basic and acidic residues" evidence="4">
    <location>
        <begin position="452"/>
        <end position="464"/>
    </location>
</feature>
<dbReference type="Gene3D" id="2.30.29.30">
    <property type="entry name" value="Pleckstrin-homology domain (PH domain)/Phosphotyrosine-binding domain (PTB)"/>
    <property type="match status" value="1"/>
</dbReference>
<dbReference type="EMBL" id="BRYA01000028">
    <property type="protein sequence ID" value="GMI33251.1"/>
    <property type="molecule type" value="Genomic_DNA"/>
</dbReference>
<protein>
    <recommendedName>
        <fullName evidence="11">Phosphatidylinositol-3-phosphatase</fullName>
    </recommendedName>
</protein>
<dbReference type="InterPro" id="IPR035892">
    <property type="entry name" value="C2_domain_sf"/>
</dbReference>
<feature type="compositionally biased region" description="Acidic residues" evidence="4">
    <location>
        <begin position="1415"/>
        <end position="1424"/>
    </location>
</feature>
<evidence type="ECO:0000256" key="1">
    <source>
        <dbReference type="ARBA" id="ARBA00007471"/>
    </source>
</evidence>
<feature type="domain" description="PH" evidence="5">
    <location>
        <begin position="19"/>
        <end position="125"/>
    </location>
</feature>
<dbReference type="InterPro" id="IPR010569">
    <property type="entry name" value="Myotubularin-like_Pase_dom"/>
</dbReference>
<evidence type="ECO:0000256" key="3">
    <source>
        <dbReference type="PIRSR" id="PIRSR630564-2"/>
    </source>
</evidence>
<feature type="compositionally biased region" description="Gly residues" evidence="4">
    <location>
        <begin position="1344"/>
        <end position="1353"/>
    </location>
</feature>
<dbReference type="Gene3D" id="2.60.40.150">
    <property type="entry name" value="C2 domain"/>
    <property type="match status" value="1"/>
</dbReference>
<dbReference type="Gene3D" id="2.20.70.10">
    <property type="match status" value="1"/>
</dbReference>
<dbReference type="SUPFAM" id="SSF51045">
    <property type="entry name" value="WW domain"/>
    <property type="match status" value="1"/>
</dbReference>
<evidence type="ECO:0000259" key="5">
    <source>
        <dbReference type="PROSITE" id="PS50003"/>
    </source>
</evidence>
<comment type="caution">
    <text evidence="9">The sequence shown here is derived from an EMBL/GenBank/DDBJ whole genome shotgun (WGS) entry which is preliminary data.</text>
</comment>
<proteinExistence type="inferred from homology"/>
<accession>A0A9W7L582</accession>
<dbReference type="SUPFAM" id="SSF52799">
    <property type="entry name" value="(Phosphotyrosine protein) phosphatases II"/>
    <property type="match status" value="1"/>
</dbReference>
<feature type="domain" description="WW" evidence="7">
    <location>
        <begin position="388"/>
        <end position="416"/>
    </location>
</feature>
<dbReference type="InterPro" id="IPR001202">
    <property type="entry name" value="WW_dom"/>
</dbReference>
<dbReference type="InterPro" id="IPR011993">
    <property type="entry name" value="PH-like_dom_sf"/>
</dbReference>
<feature type="compositionally biased region" description="Acidic residues" evidence="4">
    <location>
        <begin position="1373"/>
        <end position="1400"/>
    </location>
</feature>
<dbReference type="Pfam" id="PF00168">
    <property type="entry name" value="C2"/>
    <property type="match status" value="1"/>
</dbReference>
<dbReference type="OrthoDB" id="271628at2759"/>
<evidence type="ECO:0000256" key="4">
    <source>
        <dbReference type="SAM" id="MobiDB-lite"/>
    </source>
</evidence>
<dbReference type="PANTHER" id="PTHR10807:SF128">
    <property type="entry name" value="PHOSPHATIDYLINOSITOL-3,5-BISPHOSPHATE 3-PHOSPHATASE"/>
    <property type="match status" value="1"/>
</dbReference>
<feature type="domain" description="C2" evidence="6">
    <location>
        <begin position="170"/>
        <end position="288"/>
    </location>
</feature>
<feature type="compositionally biased region" description="Basic and acidic residues" evidence="4">
    <location>
        <begin position="471"/>
        <end position="484"/>
    </location>
</feature>
<dbReference type="InterPro" id="IPR029021">
    <property type="entry name" value="Prot-tyrosine_phosphatase-like"/>
</dbReference>
<dbReference type="CDD" id="cd00201">
    <property type="entry name" value="WW"/>
    <property type="match status" value="1"/>
</dbReference>
<name>A0A9W7L582_9STRA</name>
<keyword evidence="10" id="KW-1185">Reference proteome</keyword>
<evidence type="ECO:0008006" key="11">
    <source>
        <dbReference type="Google" id="ProtNLM"/>
    </source>
</evidence>
<feature type="binding site" evidence="3">
    <location>
        <begin position="1137"/>
        <end position="1143"/>
    </location>
    <ligand>
        <name>substrate</name>
    </ligand>
</feature>
<dbReference type="InterPro" id="IPR030564">
    <property type="entry name" value="Myotubularin"/>
</dbReference>
<dbReference type="InterPro" id="IPR000008">
    <property type="entry name" value="C2_dom"/>
</dbReference>
<feature type="region of interest" description="Disordered" evidence="4">
    <location>
        <begin position="416"/>
        <end position="560"/>
    </location>
</feature>
<dbReference type="CDD" id="cd00030">
    <property type="entry name" value="C2"/>
    <property type="match status" value="1"/>
</dbReference>
<evidence type="ECO:0000259" key="7">
    <source>
        <dbReference type="PROSITE" id="PS50020"/>
    </source>
</evidence>
<dbReference type="SMART" id="SM00456">
    <property type="entry name" value="WW"/>
    <property type="match status" value="1"/>
</dbReference>
<feature type="active site" description="Phosphocysteine intermediate" evidence="2">
    <location>
        <position position="1137"/>
    </location>
</feature>
<dbReference type="GO" id="GO:0005737">
    <property type="term" value="C:cytoplasm"/>
    <property type="evidence" value="ECO:0007669"/>
    <property type="project" value="TreeGrafter"/>
</dbReference>
<dbReference type="GO" id="GO:0004438">
    <property type="term" value="F:phosphatidylinositol-3-phosphate phosphatase activity"/>
    <property type="evidence" value="ECO:0007669"/>
    <property type="project" value="TreeGrafter"/>
</dbReference>
<dbReference type="SMART" id="SM00239">
    <property type="entry name" value="C2"/>
    <property type="match status" value="1"/>
</dbReference>
<dbReference type="CDD" id="cd00821">
    <property type="entry name" value="PH"/>
    <property type="match status" value="1"/>
</dbReference>
<gene>
    <name evidence="9" type="ORF">TrCOL_g2070</name>
</gene>
<evidence type="ECO:0000259" key="8">
    <source>
        <dbReference type="PROSITE" id="PS51339"/>
    </source>
</evidence>
<dbReference type="Pfam" id="PF00397">
    <property type="entry name" value="WW"/>
    <property type="match status" value="1"/>
</dbReference>
<dbReference type="SUPFAM" id="SSF49562">
    <property type="entry name" value="C2 domain (Calcium/lipid-binding domain, CaLB)"/>
    <property type="match status" value="1"/>
</dbReference>
<sequence>MEYTPETNTTDGILLNPGVLLHSSSLEKRGMSMVQNWKLRFFHLFETRLVYYKDEKDEEEGANSKGAFKIDHETEFGHSKLRPFCFYLKSLNLSLSPPAVQKLHMRASCAEELEGWMAAIRVAVTARRELNAIAPRETLLAEDLTGTSTRFADTVGEAEQSAVGMIPEYREKSREWKMEMETKLNSNPRLSITIRGTVGVVLKNKKSNLLPDPYCVVSVGSTVVQTRTAHQTLNPTWDEAFTFEFNRSLRYATVEVWDGSSHAKPTFMGHAFIPLFHMAAGAVHRNKYSLGKRSHKSHVSGQIVMDVYTDLEQHNLSIKLFKEIANIPGLKKDLCGPPVDHGTLGGDALNLMEEAVIGPSHQDAGTEPFVVATIDEGVQTETEEVPVWEERFDDAQGFPYYFNTVTLVSQWEKPEDFVDSTQQAPVGRSRKESQPPINPHPSLCEIPEEDVEAAKDMEKDKKELPMSSVAEKAEAEKKKEKEAGEANAQPRKSRRKSKLIKLGSSLRMTLTWGKSGELGKEKDDNGEGDKEPPEAETDSAESSGPVNPFPSTMPPSETERLEDMSWRVILHSPPDVTNGIHCMGVLILTNYRLLFVPEATLLSGFDPENHPKGEFTLAIEVPIMMVSEASVVGKFDLLIKTKDAHEFWFRLAENHRSDAEEELLEMETERRKSVGILDGDDMSVKPKKRNQMNTGMKGLRLAVKNKGAKSMANSFMNMTGIANVAHTVATKLASLTTDNTGKDKGKEAARVKGLLLASNGKTALENFLLGKKERDTGRKFTLGRKTTVVENEASEASPGGFGGQWGEEDLEIAQGVLSDDGSGIRRFAARIKYRVFNAQFETKNWVQIHQQLCSSLTSAASELTSASTEDSSPEEKVSIRISAYDYVDDRETGFAHDDLSFNVPKSWITGTHAAIKAGHEVYDIEAEYKRMGVPDAKWRISKVNEGFGVCNTYLDVWAVPATVSDKQLEKAAKHRSKGRLPVLTWRHPATRATITRCSQPMVGLAGKRNAEDENLLSEINRCSGQPIANIANRPFVIIDARPKVNAQVNQAAGKGYESGKAYVNSELIFMNIGNIHTMRASVEKLGEACCDRSHDGSSWLQALDSAQWLYHCHKVLRASVHVAHLISRRGISCLVHCSDGWDRTAQICSLAELIMDPYYRTIKGFQVLVEKDWLAFGFKFSDRNGFHKNGGHHSHERSPVFIQFLDCVHQMVCQHPTAFEFNDHFLVEMSRQSHMGWFGNFLYNTMRERVENGVKENTISLWTYIDHNKALFNNPGYSSRGGTIKVDASPKKMVVWSSWFMKWHDLEYEILWSQEGQEAPGVGGGPGKRGSLMSKRGDSEVEGPLGGAGGAGGGEEEGRKEMSRRQSSATELLGEDLEAMEDECPSDVEEDSGEEEEEEGLGGVVSFIPPPPGLEGEDSDEDDIPPPPPKK</sequence>
<dbReference type="PROSITE" id="PS50003">
    <property type="entry name" value="PH_DOMAIN"/>
    <property type="match status" value="1"/>
</dbReference>
<feature type="compositionally biased region" description="Basic and acidic residues" evidence="4">
    <location>
        <begin position="517"/>
        <end position="533"/>
    </location>
</feature>
<evidence type="ECO:0000256" key="2">
    <source>
        <dbReference type="PIRSR" id="PIRSR630564-1"/>
    </source>
</evidence>
<organism evidence="9 10">
    <name type="scientific">Triparma columacea</name>
    <dbReference type="NCBI Taxonomy" id="722753"/>
    <lineage>
        <taxon>Eukaryota</taxon>
        <taxon>Sar</taxon>
        <taxon>Stramenopiles</taxon>
        <taxon>Ochrophyta</taxon>
        <taxon>Bolidophyceae</taxon>
        <taxon>Parmales</taxon>
        <taxon>Triparmaceae</taxon>
        <taxon>Triparma</taxon>
    </lineage>
</organism>
<dbReference type="SUPFAM" id="SSF50729">
    <property type="entry name" value="PH domain-like"/>
    <property type="match status" value="1"/>
</dbReference>
<dbReference type="PROSITE" id="PS50004">
    <property type="entry name" value="C2"/>
    <property type="match status" value="1"/>
</dbReference>
<reference evidence="10" key="1">
    <citation type="journal article" date="2023" name="Commun. Biol.">
        <title>Genome analysis of Parmales, the sister group of diatoms, reveals the evolutionary specialization of diatoms from phago-mixotrophs to photoautotrophs.</title>
        <authorList>
            <person name="Ban H."/>
            <person name="Sato S."/>
            <person name="Yoshikawa S."/>
            <person name="Yamada K."/>
            <person name="Nakamura Y."/>
            <person name="Ichinomiya M."/>
            <person name="Sato N."/>
            <person name="Blanc-Mathieu R."/>
            <person name="Endo H."/>
            <person name="Kuwata A."/>
            <person name="Ogata H."/>
        </authorList>
    </citation>
    <scope>NUCLEOTIDE SEQUENCE [LARGE SCALE GENOMIC DNA]</scope>
</reference>
<dbReference type="PROSITE" id="PS50020">
    <property type="entry name" value="WW_DOMAIN_2"/>
    <property type="match status" value="1"/>
</dbReference>
<comment type="similarity">
    <text evidence="1">Belongs to the protein-tyrosine phosphatase family. Non-receptor class myotubularin subfamily.</text>
</comment>
<evidence type="ECO:0000313" key="9">
    <source>
        <dbReference type="EMBL" id="GMI33251.1"/>
    </source>
</evidence>
<feature type="region of interest" description="Disordered" evidence="4">
    <location>
        <begin position="1318"/>
        <end position="1431"/>
    </location>
</feature>
<feature type="domain" description="Myotubularin phosphatase" evidence="8">
    <location>
        <begin position="918"/>
        <end position="1300"/>
    </location>
</feature>
<dbReference type="PROSITE" id="PS00383">
    <property type="entry name" value="TYR_PHOSPHATASE_1"/>
    <property type="match status" value="1"/>
</dbReference>
<evidence type="ECO:0000259" key="6">
    <source>
        <dbReference type="PROSITE" id="PS50004"/>
    </source>
</evidence>
<dbReference type="Proteomes" id="UP001165065">
    <property type="component" value="Unassembled WGS sequence"/>
</dbReference>
<dbReference type="PROSITE" id="PS01159">
    <property type="entry name" value="WW_DOMAIN_1"/>
    <property type="match status" value="1"/>
</dbReference>
<dbReference type="GO" id="GO:0016020">
    <property type="term" value="C:membrane"/>
    <property type="evidence" value="ECO:0007669"/>
    <property type="project" value="TreeGrafter"/>
</dbReference>
<dbReference type="GO" id="GO:0046856">
    <property type="term" value="P:phosphatidylinositol dephosphorylation"/>
    <property type="evidence" value="ECO:0007669"/>
    <property type="project" value="TreeGrafter"/>
</dbReference>
<dbReference type="InterPro" id="IPR001849">
    <property type="entry name" value="PH_domain"/>
</dbReference>
<dbReference type="InterPro" id="IPR036020">
    <property type="entry name" value="WW_dom_sf"/>
</dbReference>
<evidence type="ECO:0000313" key="10">
    <source>
        <dbReference type="Proteomes" id="UP001165065"/>
    </source>
</evidence>
<dbReference type="PROSITE" id="PS51339">
    <property type="entry name" value="PPASE_MYOTUBULARIN"/>
    <property type="match status" value="1"/>
</dbReference>
<dbReference type="PANTHER" id="PTHR10807">
    <property type="entry name" value="MYOTUBULARIN-RELATED"/>
    <property type="match status" value="1"/>
</dbReference>
<dbReference type="Pfam" id="PF00169">
    <property type="entry name" value="PH"/>
    <property type="match status" value="1"/>
</dbReference>
<dbReference type="SMART" id="SM00233">
    <property type="entry name" value="PH"/>
    <property type="match status" value="1"/>
</dbReference>